<name>A0AAE0VRG7_9BIVA</name>
<reference evidence="6" key="1">
    <citation type="journal article" date="2021" name="Genome Biol. Evol.">
        <title>A High-Quality Reference Genome for a Parasitic Bivalve with Doubly Uniparental Inheritance (Bivalvia: Unionida).</title>
        <authorList>
            <person name="Smith C.H."/>
        </authorList>
    </citation>
    <scope>NUCLEOTIDE SEQUENCE</scope>
    <source>
        <strain evidence="6">CHS0354</strain>
    </source>
</reference>
<dbReference type="PANTHER" id="PTHR11259">
    <property type="entry name" value="RAS-RELATED GTP BINDING RAG/GTR YEAST"/>
    <property type="match status" value="1"/>
</dbReference>
<evidence type="ECO:0000256" key="1">
    <source>
        <dbReference type="ARBA" id="ARBA00007756"/>
    </source>
</evidence>
<dbReference type="EMBL" id="JAEAOA010000895">
    <property type="protein sequence ID" value="KAK3587908.1"/>
    <property type="molecule type" value="Genomic_DNA"/>
</dbReference>
<sequence>MEEYTREPFSDESLKLDDKEALFPEDIISRLEREVSSPESSANILSSPDEEVDKTAFRNVPKPKILLMGYRSCGKKSIILKIHARWFLSKQGANKLEKEDITNSSFIDLQLHEVKRDLDSFSPLRAAANIFGTFAAVIFVIDIQDDYINILEKLKEIIARVYRFKPNMKFCIFIHKVDILCDYDIIELQREIHWMACDDRIKPCLHCNGTLSFYFTNIHDKSIHEAVSQVVQKLNPYLPTMEKLLNIFTSKSRIEKAFLFNVVSKIYIATDSSPVDLQTFEICCDMIDVVFDVSYIYSQKDAYLLDPQAASVIKLNNNTVLYLRKINRCIALICILGTDIFKKKGFIDYNFYHFKEAVQEVLELWKQRKPMEITQNRMIRPMNPLSTKYCHVPADSGYQTITSPISGNSTGINAQQSSS</sequence>
<dbReference type="GO" id="GO:0005764">
    <property type="term" value="C:lysosome"/>
    <property type="evidence" value="ECO:0007669"/>
    <property type="project" value="TreeGrafter"/>
</dbReference>
<dbReference type="SUPFAM" id="SSF52540">
    <property type="entry name" value="P-loop containing nucleoside triphosphate hydrolases"/>
    <property type="match status" value="1"/>
</dbReference>
<organism evidence="6 7">
    <name type="scientific">Potamilus streckersoni</name>
    <dbReference type="NCBI Taxonomy" id="2493646"/>
    <lineage>
        <taxon>Eukaryota</taxon>
        <taxon>Metazoa</taxon>
        <taxon>Spiralia</taxon>
        <taxon>Lophotrochozoa</taxon>
        <taxon>Mollusca</taxon>
        <taxon>Bivalvia</taxon>
        <taxon>Autobranchia</taxon>
        <taxon>Heteroconchia</taxon>
        <taxon>Palaeoheterodonta</taxon>
        <taxon>Unionida</taxon>
        <taxon>Unionoidea</taxon>
        <taxon>Unionidae</taxon>
        <taxon>Ambleminae</taxon>
        <taxon>Lampsilini</taxon>
        <taxon>Potamilus</taxon>
    </lineage>
</organism>
<dbReference type="GO" id="GO:0003924">
    <property type="term" value="F:GTPase activity"/>
    <property type="evidence" value="ECO:0007669"/>
    <property type="project" value="TreeGrafter"/>
</dbReference>
<dbReference type="InterPro" id="IPR027417">
    <property type="entry name" value="P-loop_NTPase"/>
</dbReference>
<proteinExistence type="inferred from homology"/>
<evidence type="ECO:0000313" key="6">
    <source>
        <dbReference type="EMBL" id="KAK3587908.1"/>
    </source>
</evidence>
<accession>A0AAE0VRG7</accession>
<evidence type="ECO:0000313" key="7">
    <source>
        <dbReference type="Proteomes" id="UP001195483"/>
    </source>
</evidence>
<dbReference type="Pfam" id="PF04670">
    <property type="entry name" value="Gtr1_RagA"/>
    <property type="match status" value="1"/>
</dbReference>
<evidence type="ECO:0000256" key="4">
    <source>
        <dbReference type="ARBA" id="ARBA00049117"/>
    </source>
</evidence>
<keyword evidence="7" id="KW-1185">Reference proteome</keyword>
<dbReference type="GO" id="GO:0005634">
    <property type="term" value="C:nucleus"/>
    <property type="evidence" value="ECO:0007669"/>
    <property type="project" value="TreeGrafter"/>
</dbReference>
<evidence type="ECO:0000256" key="2">
    <source>
        <dbReference type="ARBA" id="ARBA00022741"/>
    </source>
</evidence>
<dbReference type="AlphaFoldDB" id="A0AAE0VRG7"/>
<evidence type="ECO:0000256" key="5">
    <source>
        <dbReference type="RuleBase" id="RU367014"/>
    </source>
</evidence>
<gene>
    <name evidence="6" type="ORF">CHS0354_014423</name>
</gene>
<dbReference type="GO" id="GO:1990131">
    <property type="term" value="C:Gtr1-Gtr2 GTPase complex"/>
    <property type="evidence" value="ECO:0007669"/>
    <property type="project" value="TreeGrafter"/>
</dbReference>
<protein>
    <submittedName>
        <fullName evidence="6">Uncharacterized protein</fullName>
    </submittedName>
</protein>
<dbReference type="GO" id="GO:0009267">
    <property type="term" value="P:cellular response to starvation"/>
    <property type="evidence" value="ECO:0007669"/>
    <property type="project" value="TreeGrafter"/>
</dbReference>
<reference evidence="6" key="3">
    <citation type="submission" date="2023-05" db="EMBL/GenBank/DDBJ databases">
        <authorList>
            <person name="Smith C.H."/>
        </authorList>
    </citation>
    <scope>NUCLEOTIDE SEQUENCE</scope>
    <source>
        <strain evidence="6">CHS0354</strain>
        <tissue evidence="6">Mantle</tissue>
    </source>
</reference>
<reference evidence="6" key="2">
    <citation type="journal article" date="2021" name="Genome Biol. Evol.">
        <title>Developing a high-quality reference genome for a parasitic bivalve with doubly uniparental inheritance (Bivalvia: Unionida).</title>
        <authorList>
            <person name="Smith C.H."/>
        </authorList>
    </citation>
    <scope>NUCLEOTIDE SEQUENCE</scope>
    <source>
        <strain evidence="6">CHS0354</strain>
        <tissue evidence="6">Mantle</tissue>
    </source>
</reference>
<comment type="similarity">
    <text evidence="1 5">Belongs to the GTR/RAG GTP-binding protein family.</text>
</comment>
<dbReference type="GO" id="GO:0005525">
    <property type="term" value="F:GTP binding"/>
    <property type="evidence" value="ECO:0007669"/>
    <property type="project" value="UniProtKB-UniRule"/>
</dbReference>
<dbReference type="PANTHER" id="PTHR11259:SF2">
    <property type="entry name" value="GH16429P"/>
    <property type="match status" value="1"/>
</dbReference>
<comment type="caution">
    <text evidence="6">The sequence shown here is derived from an EMBL/GenBank/DDBJ whole genome shotgun (WGS) entry which is preliminary data.</text>
</comment>
<dbReference type="GO" id="GO:1904263">
    <property type="term" value="P:positive regulation of TORC1 signaling"/>
    <property type="evidence" value="ECO:0007669"/>
    <property type="project" value="TreeGrafter"/>
</dbReference>
<keyword evidence="3 5" id="KW-0342">GTP-binding</keyword>
<dbReference type="GO" id="GO:0010507">
    <property type="term" value="P:negative regulation of autophagy"/>
    <property type="evidence" value="ECO:0007669"/>
    <property type="project" value="TreeGrafter"/>
</dbReference>
<dbReference type="Gene3D" id="3.40.50.300">
    <property type="entry name" value="P-loop containing nucleotide triphosphate hydrolases"/>
    <property type="match status" value="1"/>
</dbReference>
<dbReference type="InterPro" id="IPR006762">
    <property type="entry name" value="Gtr1_RagA"/>
</dbReference>
<evidence type="ECO:0000256" key="3">
    <source>
        <dbReference type="ARBA" id="ARBA00023134"/>
    </source>
</evidence>
<keyword evidence="2 5" id="KW-0547">Nucleotide-binding</keyword>
<dbReference type="Gene3D" id="3.30.450.190">
    <property type="match status" value="1"/>
</dbReference>
<dbReference type="Proteomes" id="UP001195483">
    <property type="component" value="Unassembled WGS sequence"/>
</dbReference>
<comment type="catalytic activity">
    <reaction evidence="4">
        <text>GTP + H2O = GDP + phosphate + H(+)</text>
        <dbReference type="Rhea" id="RHEA:19669"/>
        <dbReference type="ChEBI" id="CHEBI:15377"/>
        <dbReference type="ChEBI" id="CHEBI:15378"/>
        <dbReference type="ChEBI" id="CHEBI:37565"/>
        <dbReference type="ChEBI" id="CHEBI:43474"/>
        <dbReference type="ChEBI" id="CHEBI:58189"/>
    </reaction>
    <physiologicalReaction direction="left-to-right" evidence="4">
        <dbReference type="Rhea" id="RHEA:19670"/>
    </physiologicalReaction>
</comment>